<dbReference type="Proteomes" id="UP000015100">
    <property type="component" value="Unassembled WGS sequence"/>
</dbReference>
<dbReference type="HOGENOM" id="CLU_735696_0_0_1"/>
<sequence>MPFEWPQIPSRMCSWTLFSVFVLYHGVAAFQIEVRDVDGDRKYPWQLCRGNQGRGIGHQLFAIDREITTCEREGADIKWFATSVFQDLLVNTYSVTLGGPSGEEPSVASPQIYFEHPPGTMLTMEVKPWENSPAEFRVKRNGKYPAYTNFNNPEVQPNDYLAFYGGHILDNRTLRMLLGYRRGGSNLRLDYQISLDSGQSLSKTQPAVKFYASDGATWNDLKPLSDEQRYEFVDSLENGRPFIKHRTTEGVGNRNEPHKDNDKKNAGRIFGKIGKAISMTKGKIASLINKPQVTQVEGPEEEEKINIEESLDRRISNPDNIWYDSSILRPQGEDLDAQRQQHGASEEEVSDQEYLKEYEDNSGDEYRIPYHWDEEP</sequence>
<feature type="compositionally biased region" description="Basic and acidic residues" evidence="1">
    <location>
        <begin position="353"/>
        <end position="376"/>
    </location>
</feature>
<evidence type="ECO:0000313" key="3">
    <source>
        <dbReference type="EMBL" id="EPS37672.1"/>
    </source>
</evidence>
<gene>
    <name evidence="3" type="ORF">H072_8621</name>
</gene>
<organism evidence="3 4">
    <name type="scientific">Dactylellina haptotyla (strain CBS 200.50)</name>
    <name type="common">Nematode-trapping fungus</name>
    <name type="synonym">Monacrosporium haptotylum</name>
    <dbReference type="NCBI Taxonomy" id="1284197"/>
    <lineage>
        <taxon>Eukaryota</taxon>
        <taxon>Fungi</taxon>
        <taxon>Dikarya</taxon>
        <taxon>Ascomycota</taxon>
        <taxon>Pezizomycotina</taxon>
        <taxon>Orbiliomycetes</taxon>
        <taxon>Orbiliales</taxon>
        <taxon>Orbiliaceae</taxon>
        <taxon>Dactylellina</taxon>
    </lineage>
</organism>
<reference evidence="3 4" key="1">
    <citation type="journal article" date="2013" name="PLoS Genet.">
        <title>Genomic mechanisms accounting for the adaptation to parasitism in nematode-trapping fungi.</title>
        <authorList>
            <person name="Meerupati T."/>
            <person name="Andersson K.M."/>
            <person name="Friman E."/>
            <person name="Kumar D."/>
            <person name="Tunlid A."/>
            <person name="Ahren D."/>
        </authorList>
    </citation>
    <scope>NUCLEOTIDE SEQUENCE [LARGE SCALE GENOMIC DNA]</scope>
    <source>
        <strain evidence="3 4">CBS 200.50</strain>
    </source>
</reference>
<dbReference type="AlphaFoldDB" id="S8BQY8"/>
<evidence type="ECO:0000256" key="2">
    <source>
        <dbReference type="SAM" id="SignalP"/>
    </source>
</evidence>
<proteinExistence type="predicted"/>
<comment type="caution">
    <text evidence="3">The sequence shown here is derived from an EMBL/GenBank/DDBJ whole genome shotgun (WGS) entry which is preliminary data.</text>
</comment>
<feature type="signal peptide" evidence="2">
    <location>
        <begin position="1"/>
        <end position="29"/>
    </location>
</feature>
<protein>
    <submittedName>
        <fullName evidence="3">Uncharacterized protein</fullName>
    </submittedName>
</protein>
<dbReference type="EMBL" id="AQGS01000614">
    <property type="protein sequence ID" value="EPS37672.1"/>
    <property type="molecule type" value="Genomic_DNA"/>
</dbReference>
<accession>S8BQY8</accession>
<reference evidence="4" key="2">
    <citation type="submission" date="2013-04" db="EMBL/GenBank/DDBJ databases">
        <title>Genomic mechanisms accounting for the adaptation to parasitism in nematode-trapping fungi.</title>
        <authorList>
            <person name="Ahren D.G."/>
        </authorList>
    </citation>
    <scope>NUCLEOTIDE SEQUENCE [LARGE SCALE GENOMIC DNA]</scope>
    <source>
        <strain evidence="4">CBS 200.50</strain>
    </source>
</reference>
<keyword evidence="4" id="KW-1185">Reference proteome</keyword>
<evidence type="ECO:0000313" key="4">
    <source>
        <dbReference type="Proteomes" id="UP000015100"/>
    </source>
</evidence>
<keyword evidence="2" id="KW-0732">Signal</keyword>
<dbReference type="OrthoDB" id="5428219at2759"/>
<feature type="region of interest" description="Disordered" evidence="1">
    <location>
        <begin position="333"/>
        <end position="376"/>
    </location>
</feature>
<name>S8BQY8_DACHA</name>
<feature type="chain" id="PRO_5004561503" evidence="2">
    <location>
        <begin position="30"/>
        <end position="376"/>
    </location>
</feature>
<feature type="region of interest" description="Disordered" evidence="1">
    <location>
        <begin position="246"/>
        <end position="266"/>
    </location>
</feature>
<evidence type="ECO:0000256" key="1">
    <source>
        <dbReference type="SAM" id="MobiDB-lite"/>
    </source>
</evidence>
<feature type="compositionally biased region" description="Basic and acidic residues" evidence="1">
    <location>
        <begin position="255"/>
        <end position="265"/>
    </location>
</feature>